<name>X1K381_9ZZZZ</name>
<comment type="caution">
    <text evidence="1">The sequence shown here is derived from an EMBL/GenBank/DDBJ whole genome shotgun (WGS) entry which is preliminary data.</text>
</comment>
<accession>X1K381</accession>
<dbReference type="EMBL" id="BARU01045118">
    <property type="protein sequence ID" value="GAH84759.1"/>
    <property type="molecule type" value="Genomic_DNA"/>
</dbReference>
<organism evidence="1">
    <name type="scientific">marine sediment metagenome</name>
    <dbReference type="NCBI Taxonomy" id="412755"/>
    <lineage>
        <taxon>unclassified sequences</taxon>
        <taxon>metagenomes</taxon>
        <taxon>ecological metagenomes</taxon>
    </lineage>
</organism>
<gene>
    <name evidence="1" type="ORF">S03H2_68581</name>
</gene>
<reference evidence="1" key="1">
    <citation type="journal article" date="2014" name="Front. Microbiol.">
        <title>High frequency of phylogenetically diverse reductive dehalogenase-homologous genes in deep subseafloor sedimentary metagenomes.</title>
        <authorList>
            <person name="Kawai M."/>
            <person name="Futagami T."/>
            <person name="Toyoda A."/>
            <person name="Takaki Y."/>
            <person name="Nishi S."/>
            <person name="Hori S."/>
            <person name="Arai W."/>
            <person name="Tsubouchi T."/>
            <person name="Morono Y."/>
            <person name="Uchiyama I."/>
            <person name="Ito T."/>
            <person name="Fujiyama A."/>
            <person name="Inagaki F."/>
            <person name="Takami H."/>
        </authorList>
    </citation>
    <scope>NUCLEOTIDE SEQUENCE</scope>
    <source>
        <strain evidence="1">Expedition CK06-06</strain>
    </source>
</reference>
<dbReference type="AlphaFoldDB" id="X1K381"/>
<proteinExistence type="predicted"/>
<protein>
    <submittedName>
        <fullName evidence="1">Uncharacterized protein</fullName>
    </submittedName>
</protein>
<evidence type="ECO:0000313" key="1">
    <source>
        <dbReference type="EMBL" id="GAH84759.1"/>
    </source>
</evidence>
<sequence>MILFYTELIPVIKKDKKKSVKEKEERSFISPFIDALVFFAGIFLVCTGKIKIPGNPGYKAVSPQEMYLEQVARYKKESRNR</sequence>